<feature type="domain" description="Chitin-binding type-4" evidence="2">
    <location>
        <begin position="24"/>
        <end position="211"/>
    </location>
</feature>
<gene>
    <name evidence="3" type="ORF">APICC_03207</name>
</gene>
<evidence type="ECO:0000259" key="2">
    <source>
        <dbReference type="Pfam" id="PF03067"/>
    </source>
</evidence>
<accession>A0A2A3EQ57</accession>
<keyword evidence="1" id="KW-0732">Signal</keyword>
<sequence>MTFEKFLLIIFLIGIYFSEIQGRGLMLDPISRSSAWRKGFSVEPNYNDHELLCGGIDIQYGQNAGRCGECGDDYAIPRPRPNENGGLYGTGVIVKRYKTNQVINVKLKLTKNHLGTFKFNLCPLNETFHLETEQCFNQYPLKLVNQYNYDFPVPNLKTEFDITVRIPNITCKQCVFRWTYNAENNFGRCYENQNPTIQCGLQETIRNCADIAIESDENS</sequence>
<feature type="chain" id="PRO_5012742751" description="Chitin-binding type-4 domain-containing protein" evidence="1">
    <location>
        <begin position="23"/>
        <end position="219"/>
    </location>
</feature>
<dbReference type="PANTHER" id="PTHR21113">
    <property type="entry name" value="AGAP001705-PA"/>
    <property type="match status" value="1"/>
</dbReference>
<feature type="signal peptide" evidence="1">
    <location>
        <begin position="1"/>
        <end position="22"/>
    </location>
</feature>
<dbReference type="AlphaFoldDB" id="A0A2A3EQ57"/>
<dbReference type="PANTHER" id="PTHR21113:SF4">
    <property type="entry name" value="CHITIN-BINDING TYPE-4 DOMAIN-CONTAINING PROTEIN"/>
    <property type="match status" value="1"/>
</dbReference>
<name>A0A2A3EQ57_APICC</name>
<organism evidence="3 4">
    <name type="scientific">Apis cerana cerana</name>
    <name type="common">Oriental honeybee</name>
    <dbReference type="NCBI Taxonomy" id="94128"/>
    <lineage>
        <taxon>Eukaryota</taxon>
        <taxon>Metazoa</taxon>
        <taxon>Ecdysozoa</taxon>
        <taxon>Arthropoda</taxon>
        <taxon>Hexapoda</taxon>
        <taxon>Insecta</taxon>
        <taxon>Pterygota</taxon>
        <taxon>Neoptera</taxon>
        <taxon>Endopterygota</taxon>
        <taxon>Hymenoptera</taxon>
        <taxon>Apocrita</taxon>
        <taxon>Aculeata</taxon>
        <taxon>Apoidea</taxon>
        <taxon>Anthophila</taxon>
        <taxon>Apidae</taxon>
        <taxon>Apis</taxon>
    </lineage>
</organism>
<dbReference type="InterPro" id="IPR004302">
    <property type="entry name" value="Cellulose/chitin-bd_N"/>
</dbReference>
<protein>
    <recommendedName>
        <fullName evidence="2">Chitin-binding type-4 domain-containing protein</fullName>
    </recommendedName>
</protein>
<dbReference type="Proteomes" id="UP000242457">
    <property type="component" value="Unassembled WGS sequence"/>
</dbReference>
<dbReference type="OrthoDB" id="64893at2759"/>
<dbReference type="EMBL" id="KZ288194">
    <property type="protein sequence ID" value="PBC33820.1"/>
    <property type="molecule type" value="Genomic_DNA"/>
</dbReference>
<proteinExistence type="predicted"/>
<evidence type="ECO:0000313" key="3">
    <source>
        <dbReference type="EMBL" id="PBC33820.1"/>
    </source>
</evidence>
<evidence type="ECO:0000313" key="4">
    <source>
        <dbReference type="Proteomes" id="UP000242457"/>
    </source>
</evidence>
<evidence type="ECO:0000256" key="1">
    <source>
        <dbReference type="SAM" id="SignalP"/>
    </source>
</evidence>
<keyword evidence="4" id="KW-1185">Reference proteome</keyword>
<dbReference type="STRING" id="94128.A0A2A3EQ57"/>
<reference evidence="3 4" key="1">
    <citation type="submission" date="2014-07" db="EMBL/GenBank/DDBJ databases">
        <title>Genomic and transcriptomic analysis on Apis cerana provide comprehensive insights into honey bee biology.</title>
        <authorList>
            <person name="Diao Q."/>
            <person name="Sun L."/>
            <person name="Zheng H."/>
            <person name="Zheng H."/>
            <person name="Xu S."/>
            <person name="Wang S."/>
            <person name="Zeng Z."/>
            <person name="Hu F."/>
            <person name="Su S."/>
            <person name="Wu J."/>
        </authorList>
    </citation>
    <scope>NUCLEOTIDE SEQUENCE [LARGE SCALE GENOMIC DNA]</scope>
    <source>
        <tissue evidence="3">Pupae without intestine</tissue>
    </source>
</reference>
<dbReference type="Pfam" id="PF03067">
    <property type="entry name" value="LPMO_10"/>
    <property type="match status" value="1"/>
</dbReference>